<feature type="transmembrane region" description="Helical" evidence="6">
    <location>
        <begin position="373"/>
        <end position="391"/>
    </location>
</feature>
<dbReference type="FunFam" id="1.20.1250.20:FF:000057">
    <property type="entry name" value="MFS general substrate transporter"/>
    <property type="match status" value="1"/>
</dbReference>
<feature type="transmembrane region" description="Helical" evidence="6">
    <location>
        <begin position="221"/>
        <end position="243"/>
    </location>
</feature>
<dbReference type="PANTHER" id="PTHR43791">
    <property type="entry name" value="PERMEASE-RELATED"/>
    <property type="match status" value="1"/>
</dbReference>
<dbReference type="InterPro" id="IPR020846">
    <property type="entry name" value="MFS_dom"/>
</dbReference>
<dbReference type="SUPFAM" id="SSF103473">
    <property type="entry name" value="MFS general substrate transporter"/>
    <property type="match status" value="1"/>
</dbReference>
<dbReference type="InterPro" id="IPR011701">
    <property type="entry name" value="MFS"/>
</dbReference>
<dbReference type="Gene3D" id="1.20.1250.20">
    <property type="entry name" value="MFS general substrate transporter like domains"/>
    <property type="match status" value="2"/>
</dbReference>
<evidence type="ECO:0000256" key="3">
    <source>
        <dbReference type="ARBA" id="ARBA00022692"/>
    </source>
</evidence>
<name>A0AB34KMA5_9PEZI</name>
<dbReference type="RefSeq" id="XP_069229244.1">
    <property type="nucleotide sequence ID" value="XM_069373420.1"/>
</dbReference>
<dbReference type="Pfam" id="PF07690">
    <property type="entry name" value="MFS_1"/>
    <property type="match status" value="1"/>
</dbReference>
<evidence type="ECO:0000259" key="7">
    <source>
        <dbReference type="PROSITE" id="PS50850"/>
    </source>
</evidence>
<keyword evidence="4 6" id="KW-1133">Transmembrane helix</keyword>
<dbReference type="GO" id="GO:0016020">
    <property type="term" value="C:membrane"/>
    <property type="evidence" value="ECO:0007669"/>
    <property type="project" value="UniProtKB-SubCell"/>
</dbReference>
<evidence type="ECO:0000313" key="9">
    <source>
        <dbReference type="Proteomes" id="UP000803884"/>
    </source>
</evidence>
<keyword evidence="9" id="KW-1185">Reference proteome</keyword>
<comment type="caution">
    <text evidence="8">The sequence shown here is derived from an EMBL/GenBank/DDBJ whole genome shotgun (WGS) entry which is preliminary data.</text>
</comment>
<keyword evidence="2" id="KW-0813">Transport</keyword>
<dbReference type="Proteomes" id="UP000803884">
    <property type="component" value="Unassembled WGS sequence"/>
</dbReference>
<gene>
    <name evidence="8" type="ORF">WHR41_04814</name>
</gene>
<dbReference type="PROSITE" id="PS50850">
    <property type="entry name" value="MFS"/>
    <property type="match status" value="1"/>
</dbReference>
<dbReference type="AlphaFoldDB" id="A0AB34KMA5"/>
<feature type="transmembrane region" description="Helical" evidence="6">
    <location>
        <begin position="297"/>
        <end position="317"/>
    </location>
</feature>
<keyword evidence="3 6" id="KW-0812">Transmembrane</keyword>
<protein>
    <recommendedName>
        <fullName evidence="7">Major facilitator superfamily (MFS) profile domain-containing protein</fullName>
    </recommendedName>
</protein>
<comment type="subcellular location">
    <subcellularLocation>
        <location evidence="1">Membrane</location>
        <topology evidence="1">Multi-pass membrane protein</topology>
    </subcellularLocation>
</comment>
<feature type="transmembrane region" description="Helical" evidence="6">
    <location>
        <begin position="189"/>
        <end position="209"/>
    </location>
</feature>
<sequence length="507" mass="55526">MGPDAPLPTDEKLDGEHQEHVLGDESSIKGGPNAIDPLNALGIENWGDVEKKVVKRLDMTILPMLWILYLSNYLDRTNIAQAMLDDFDVHLNLGPQGYNTAVSLLTVGYMIGQLPSNMLLTRVRPGIYLSGCALVWSVCSACTAAAHNETTLYVIRFFLGITEAPLFPGAVFILSAWYTRKELALRITILYSGLVLGQACSGLIAAGVFHGLSGVNGLHGWQWLFILEAASGAAVAILAFFVIPDFPHSKTGAAMWYMTEEMRSVATARMQADRVSEGEAHHGVFYGVGLACKDYKLYLFSFTNFCMTASYGFNFFFPEIVSGLGIGSGPNTTEEMQRVYSLLLTAPPYIFAALVSFAFAYNSDRIKNRSFHIIPALCLSLTGFVITVATLNYPARYFSSFLFTPGSFSANPLVYTWAVSTLSTTPEKRAASGAIVNMVGHCGNIASPYFFSRDQAPRFLPAFIIMMSFAATTIGCAVFTRWRLIVENKGLKRKADETGGRYVPFTL</sequence>
<feature type="transmembrane region" description="Helical" evidence="6">
    <location>
        <begin position="127"/>
        <end position="147"/>
    </location>
</feature>
<evidence type="ECO:0000256" key="5">
    <source>
        <dbReference type="ARBA" id="ARBA00023136"/>
    </source>
</evidence>
<feature type="transmembrane region" description="Helical" evidence="6">
    <location>
        <begin position="337"/>
        <end position="361"/>
    </location>
</feature>
<evidence type="ECO:0000256" key="1">
    <source>
        <dbReference type="ARBA" id="ARBA00004141"/>
    </source>
</evidence>
<feature type="transmembrane region" description="Helical" evidence="6">
    <location>
        <begin position="153"/>
        <end position="177"/>
    </location>
</feature>
<evidence type="ECO:0000256" key="6">
    <source>
        <dbReference type="SAM" id="Phobius"/>
    </source>
</evidence>
<dbReference type="InterPro" id="IPR036259">
    <property type="entry name" value="MFS_trans_sf"/>
</dbReference>
<feature type="transmembrane region" description="Helical" evidence="6">
    <location>
        <begin position="463"/>
        <end position="484"/>
    </location>
</feature>
<feature type="domain" description="Major facilitator superfamily (MFS) profile" evidence="7">
    <location>
        <begin position="61"/>
        <end position="485"/>
    </location>
</feature>
<evidence type="ECO:0000256" key="4">
    <source>
        <dbReference type="ARBA" id="ARBA00022989"/>
    </source>
</evidence>
<accession>A0AB34KMA5</accession>
<keyword evidence="5 6" id="KW-0472">Membrane</keyword>
<evidence type="ECO:0000256" key="2">
    <source>
        <dbReference type="ARBA" id="ARBA00022448"/>
    </source>
</evidence>
<evidence type="ECO:0000313" key="8">
    <source>
        <dbReference type="EMBL" id="KAL1586139.1"/>
    </source>
</evidence>
<proteinExistence type="predicted"/>
<dbReference type="FunFam" id="1.20.1250.20:FF:000013">
    <property type="entry name" value="MFS general substrate transporter"/>
    <property type="match status" value="1"/>
</dbReference>
<organism evidence="8 9">
    <name type="scientific">Cladosporium halotolerans</name>
    <dbReference type="NCBI Taxonomy" id="1052096"/>
    <lineage>
        <taxon>Eukaryota</taxon>
        <taxon>Fungi</taxon>
        <taxon>Dikarya</taxon>
        <taxon>Ascomycota</taxon>
        <taxon>Pezizomycotina</taxon>
        <taxon>Dothideomycetes</taxon>
        <taxon>Dothideomycetidae</taxon>
        <taxon>Cladosporiales</taxon>
        <taxon>Cladosporiaceae</taxon>
        <taxon>Cladosporium</taxon>
    </lineage>
</organism>
<dbReference type="EMBL" id="JAAQHG020000016">
    <property type="protein sequence ID" value="KAL1586139.1"/>
    <property type="molecule type" value="Genomic_DNA"/>
</dbReference>
<dbReference type="PANTHER" id="PTHR43791:SF62">
    <property type="entry name" value="MAJOR FACILITATOR SUPERFAMILY (MFS) PROFILE DOMAIN-CONTAINING PROTEIN"/>
    <property type="match status" value="1"/>
</dbReference>
<dbReference type="GO" id="GO:0022857">
    <property type="term" value="F:transmembrane transporter activity"/>
    <property type="evidence" value="ECO:0007669"/>
    <property type="project" value="InterPro"/>
</dbReference>
<reference evidence="8 9" key="1">
    <citation type="journal article" date="2020" name="Microbiol. Resour. Announc.">
        <title>Draft Genome Sequence of a Cladosporium Species Isolated from the Mesophotic Ascidian Didemnum maculosum.</title>
        <authorList>
            <person name="Gioti A."/>
            <person name="Siaperas R."/>
            <person name="Nikolaivits E."/>
            <person name="Le Goff G."/>
            <person name="Ouazzani J."/>
            <person name="Kotoulas G."/>
            <person name="Topakas E."/>
        </authorList>
    </citation>
    <scope>NUCLEOTIDE SEQUENCE [LARGE SCALE GENOMIC DNA]</scope>
    <source>
        <strain evidence="8 9">TM138-S3</strain>
    </source>
</reference>
<dbReference type="GeneID" id="96006258"/>